<evidence type="ECO:0000313" key="3">
    <source>
        <dbReference type="Proteomes" id="UP000620133"/>
    </source>
</evidence>
<keyword evidence="3" id="KW-1185">Reference proteome</keyword>
<protein>
    <submittedName>
        <fullName evidence="2">Uncharacterized protein</fullName>
    </submittedName>
</protein>
<name>A0A7U9TJQ2_9MOLU</name>
<sequence length="833" mass="90433">MNMKKILTFFVILGLIIPFLPLNLKADGIANIDVSITYIFEEGNEVESDLLDQVYGSTITPTPASLAGYTFKYWVVNGIVRADLPENNTFYVTSSMNLVGLYSPDATNVVVYMDSNGKILSTEYLADGFTGTPPTTNLPTKPGLTIADPAWKNMVTNSTSLVITDDSVFALQYVSASADTYTLTVDGTLEGTYAHNAVATLVAAPTQGADTFSHWEENGVVLSRSLQYTFTMLNDRVITKVYLNVPLIDNALVTLSPDLEIRDGYHTYLGQFYIPAAYDIVEYGFLIHTDNTLDLTINTPGVTIAKANSLNPLTNEFMVSFLTGSHMNAKAYVIYDTGLALVEVYSSNSNIYLDWTIENFDEYPETSTSYNTGTFTSSTTNVIWDYTNSAGAQTIDGKSITLSGSSASLEATIPNGISDFKIDFRKAFSTDTGLKLFINDILVATSEKSTGDIVVFEVNNLDTEGTFTIKLIGDVKQTVIDNLSWVSYGPVTGFSPVINNTSDDTITEGDTYDPLVNVTASDVEDGDLTSEITYIAKDNLDNVIPQPIDFSSLLFGDYTITYSVVDSDSNTTEVIINLTILEPVHYTVDFIENGGSAVADQSIVNGSLATEPADPTKTDFYFSGWFTDDTTFLVPYSFETIVSEDTTLYARWTPNGYSYDLFISEYIEGSGTTRALEIYNNTGSTINLANYSIRQYNNGSSTISYELSLPDFDLLHGQTYVIYHTSSVEAITTAAQTADGYLGTSVSAINFNGDDAIALAKSGTNVDVIGKIGVDPGSSWTASLVSTANMTLVRKATILNGDSDGSNDFDPSIEWIAYATDTADYLGSHTVGE</sequence>
<dbReference type="Gene3D" id="2.60.40.10">
    <property type="entry name" value="Immunoglobulins"/>
    <property type="match status" value="1"/>
</dbReference>
<dbReference type="InterPro" id="IPR013378">
    <property type="entry name" value="InlB-like_B-rpt"/>
</dbReference>
<dbReference type="GO" id="GO:0030313">
    <property type="term" value="C:cell envelope"/>
    <property type="evidence" value="ECO:0007669"/>
    <property type="project" value="UniProtKB-SubCell"/>
</dbReference>
<reference evidence="2" key="1">
    <citation type="submission" date="2021-01" db="EMBL/GenBank/DDBJ databases">
        <title>Draft genome sequence of Acholeplasmataceae bacterium strain Mahy22.</title>
        <authorList>
            <person name="Watanabe M."/>
            <person name="Kojima H."/>
            <person name="Fukui M."/>
        </authorList>
    </citation>
    <scope>NUCLEOTIDE SEQUENCE</scope>
    <source>
        <strain evidence="2">Mahy22</strain>
    </source>
</reference>
<dbReference type="InterPro" id="IPR036415">
    <property type="entry name" value="Lamin_tail_dom_sf"/>
</dbReference>
<comment type="subcellular location">
    <subcellularLocation>
        <location evidence="1">Cell envelope</location>
    </subcellularLocation>
</comment>
<dbReference type="EMBL" id="AP024412">
    <property type="protein sequence ID" value="BCR35464.1"/>
    <property type="molecule type" value="Genomic_DNA"/>
</dbReference>
<dbReference type="Proteomes" id="UP000620133">
    <property type="component" value="Chromosome"/>
</dbReference>
<accession>A0A7U9TJQ2</accession>
<dbReference type="Gene3D" id="2.60.40.4270">
    <property type="entry name" value="Listeria-Bacteroides repeat domain"/>
    <property type="match status" value="1"/>
</dbReference>
<evidence type="ECO:0000256" key="1">
    <source>
        <dbReference type="ARBA" id="ARBA00004196"/>
    </source>
</evidence>
<proteinExistence type="predicted"/>
<dbReference type="KEGG" id="manr:MPAN_003570"/>
<gene>
    <name evidence="2" type="ORF">MPAN_003570</name>
</gene>
<dbReference type="InterPro" id="IPR001322">
    <property type="entry name" value="Lamin_tail_dom"/>
</dbReference>
<dbReference type="Pfam" id="PF18998">
    <property type="entry name" value="Flg_new_2"/>
    <property type="match status" value="1"/>
</dbReference>
<evidence type="ECO:0000313" key="2">
    <source>
        <dbReference type="EMBL" id="BCR35464.1"/>
    </source>
</evidence>
<dbReference type="SUPFAM" id="SSF74853">
    <property type="entry name" value="Lamin A/C globular tail domain"/>
    <property type="match status" value="1"/>
</dbReference>
<dbReference type="Pfam" id="PF09479">
    <property type="entry name" value="Flg_new"/>
    <property type="match status" value="1"/>
</dbReference>
<dbReference type="InterPro" id="IPR013783">
    <property type="entry name" value="Ig-like_fold"/>
</dbReference>
<dbReference type="NCBIfam" id="TIGR02543">
    <property type="entry name" value="List_Bact_rpt"/>
    <property type="match status" value="1"/>
</dbReference>
<dbReference type="PROSITE" id="PS51841">
    <property type="entry name" value="LTD"/>
    <property type="match status" value="1"/>
</dbReference>
<dbReference type="InterPro" id="IPR042229">
    <property type="entry name" value="Listeria/Bacterioides_rpt_sf"/>
</dbReference>
<organism evidence="2 3">
    <name type="scientific">Mariniplasma anaerobium</name>
    <dbReference type="NCBI Taxonomy" id="2735436"/>
    <lineage>
        <taxon>Bacteria</taxon>
        <taxon>Bacillati</taxon>
        <taxon>Mycoplasmatota</taxon>
        <taxon>Mollicutes</taxon>
        <taxon>Acholeplasmatales</taxon>
        <taxon>Acholeplasmataceae</taxon>
        <taxon>Mariniplasma</taxon>
    </lineage>
</organism>
<dbReference type="Pfam" id="PF00932">
    <property type="entry name" value="LTD"/>
    <property type="match status" value="1"/>
</dbReference>
<dbReference type="InterPro" id="IPR044060">
    <property type="entry name" value="Bacterial_rp_domain"/>
</dbReference>
<dbReference type="AlphaFoldDB" id="A0A7U9TJQ2"/>